<evidence type="ECO:0000256" key="3">
    <source>
        <dbReference type="ARBA" id="ARBA00022729"/>
    </source>
</evidence>
<evidence type="ECO:0000256" key="1">
    <source>
        <dbReference type="ARBA" id="ARBA00004196"/>
    </source>
</evidence>
<comment type="subcellular location">
    <subcellularLocation>
        <location evidence="1">Cell envelope</location>
    </subcellularLocation>
</comment>
<dbReference type="InterPro" id="IPR028082">
    <property type="entry name" value="Peripla_BP_I"/>
</dbReference>
<proteinExistence type="inferred from homology"/>
<evidence type="ECO:0000259" key="5">
    <source>
        <dbReference type="Pfam" id="PF13407"/>
    </source>
</evidence>
<dbReference type="GO" id="GO:0030313">
    <property type="term" value="C:cell envelope"/>
    <property type="evidence" value="ECO:0007669"/>
    <property type="project" value="UniProtKB-SubCell"/>
</dbReference>
<comment type="similarity">
    <text evidence="2">Belongs to the bacterial solute-binding protein 2 family.</text>
</comment>
<evidence type="ECO:0000256" key="4">
    <source>
        <dbReference type="SAM" id="SignalP"/>
    </source>
</evidence>
<gene>
    <name evidence="6" type="ORF">JCR33_00635</name>
</gene>
<comment type="caution">
    <text evidence="6">The sequence shown here is derived from an EMBL/GenBank/DDBJ whole genome shotgun (WGS) entry which is preliminary data.</text>
</comment>
<dbReference type="EMBL" id="JAEKJA010000001">
    <property type="protein sequence ID" value="MBJ3774175.1"/>
    <property type="molecule type" value="Genomic_DNA"/>
</dbReference>
<feature type="domain" description="Periplasmic binding protein" evidence="5">
    <location>
        <begin position="29"/>
        <end position="288"/>
    </location>
</feature>
<feature type="chain" id="PRO_5037910688" evidence="4">
    <location>
        <begin position="25"/>
        <end position="323"/>
    </location>
</feature>
<dbReference type="PANTHER" id="PTHR46847:SF1">
    <property type="entry name" value="D-ALLOSE-BINDING PERIPLASMIC PROTEIN-RELATED"/>
    <property type="match status" value="1"/>
</dbReference>
<dbReference type="SUPFAM" id="SSF53822">
    <property type="entry name" value="Periplasmic binding protein-like I"/>
    <property type="match status" value="1"/>
</dbReference>
<dbReference type="GO" id="GO:0030246">
    <property type="term" value="F:carbohydrate binding"/>
    <property type="evidence" value="ECO:0007669"/>
    <property type="project" value="UniProtKB-ARBA"/>
</dbReference>
<keyword evidence="3 4" id="KW-0732">Signal</keyword>
<keyword evidence="7" id="KW-1185">Reference proteome</keyword>
<accession>A0A934MER8</accession>
<sequence length="323" mass="34168">MRRTIATTIAGAILAAALAAPAAAQQKEIVYMTPGLDLPFWRYLSKGVEKVAKDSGYGFQALDSRNSAQTQLQNAQDAIARDVAGIVLSPTDSSTAPSILSLAAEKGVPVVIADIGTNSGDYVSFIISDNYEGAKGVGEALAKALEAKGWGGDKVGLVTISQARKNGQARTKGFRDGLKAGGFTGAEAGLQQMQAYTADETFRYTQDMLTANPDMRGLFVQTDQPAIGALRAIRAARRQGQVLVAAFDGIPEFVDLLKSGDIVASGMQQPYLMGVRSAEAMMEHLNGGEPDKEIVVPILVVTSENIEEVLPTVKETVFANEVE</sequence>
<feature type="signal peptide" evidence="4">
    <location>
        <begin position="1"/>
        <end position="24"/>
    </location>
</feature>
<evidence type="ECO:0000313" key="7">
    <source>
        <dbReference type="Proteomes" id="UP000609531"/>
    </source>
</evidence>
<dbReference type="Pfam" id="PF13407">
    <property type="entry name" value="Peripla_BP_4"/>
    <property type="match status" value="1"/>
</dbReference>
<dbReference type="InterPro" id="IPR025997">
    <property type="entry name" value="SBP_2_dom"/>
</dbReference>
<protein>
    <submittedName>
        <fullName evidence="6">Substrate-binding domain-containing protein</fullName>
    </submittedName>
</protein>
<dbReference type="CDD" id="cd06319">
    <property type="entry name" value="PBP1_ABC_sugar_binding-like"/>
    <property type="match status" value="1"/>
</dbReference>
<name>A0A934MER8_9HYPH</name>
<dbReference type="Gene3D" id="3.40.50.2300">
    <property type="match status" value="2"/>
</dbReference>
<evidence type="ECO:0000313" key="6">
    <source>
        <dbReference type="EMBL" id="MBJ3774175.1"/>
    </source>
</evidence>
<organism evidence="6 7">
    <name type="scientific">Acuticoccus mangrovi</name>
    <dbReference type="NCBI Taxonomy" id="2796142"/>
    <lineage>
        <taxon>Bacteria</taxon>
        <taxon>Pseudomonadati</taxon>
        <taxon>Pseudomonadota</taxon>
        <taxon>Alphaproteobacteria</taxon>
        <taxon>Hyphomicrobiales</taxon>
        <taxon>Amorphaceae</taxon>
        <taxon>Acuticoccus</taxon>
    </lineage>
</organism>
<reference evidence="6" key="1">
    <citation type="submission" date="2020-12" db="EMBL/GenBank/DDBJ databases">
        <title>Bacterial taxonomy.</title>
        <authorList>
            <person name="Pan X."/>
        </authorList>
    </citation>
    <scope>NUCLEOTIDE SEQUENCE</scope>
    <source>
        <strain evidence="6">B2012</strain>
    </source>
</reference>
<dbReference type="Proteomes" id="UP000609531">
    <property type="component" value="Unassembled WGS sequence"/>
</dbReference>
<dbReference type="RefSeq" id="WP_198880076.1">
    <property type="nucleotide sequence ID" value="NZ_JAEKJA010000001.1"/>
</dbReference>
<evidence type="ECO:0000256" key="2">
    <source>
        <dbReference type="ARBA" id="ARBA00007639"/>
    </source>
</evidence>
<dbReference type="AlphaFoldDB" id="A0A934MER8"/>
<dbReference type="PANTHER" id="PTHR46847">
    <property type="entry name" value="D-ALLOSE-BINDING PERIPLASMIC PROTEIN-RELATED"/>
    <property type="match status" value="1"/>
</dbReference>